<dbReference type="Gene3D" id="2.40.10.480">
    <property type="match status" value="1"/>
</dbReference>
<evidence type="ECO:0000256" key="5">
    <source>
        <dbReference type="SAM" id="Phobius"/>
    </source>
</evidence>
<evidence type="ECO:0000313" key="7">
    <source>
        <dbReference type="EMBL" id="UJG42193.1"/>
    </source>
</evidence>
<dbReference type="Gene3D" id="4.10.1080.10">
    <property type="entry name" value="TSP type-3 repeat"/>
    <property type="match status" value="1"/>
</dbReference>
<dbReference type="SUPFAM" id="SSF103647">
    <property type="entry name" value="TSP type-3 repeat"/>
    <property type="match status" value="1"/>
</dbReference>
<keyword evidence="4 5" id="KW-0472">Membrane</keyword>
<sequence>MKVFNDGLMMTFKRKIVSLTILFFVLLSFISIKNVIVTHGSSFYETNKAKQDTSHNITSKTFFNNSNYKVLWKLIYPTPQYGDITFVDINNDNKLDVLIGPLHPGLFAINGINGSILWTKNFTSLDFWFPYVWCYGANLFDLDNDKELEIILSVGLNRTVYAFEKDSTNIWSYSPPRDNIGNAVLGDTNNDLEQEVLVSYSSLKNDKQSNPGGIVSLSPKNGKELWKYEDYRIRASTIVVTDLNDDGCDDVIVKTYLNSLLAVDGKTHTLLWEYSFVKKDSKNNALSNPVIADVDGNGKLEIFAGANDDFFYAIDAETGKKIWEYMTGGNIGNRPALGDLNCDGVLDVIFTSEDGKLYVLDGLKGKLIWSFKFGKSLNSPDCDCFYITYSTPLIGDLNNDNGLDVLIGGCESYYALNGKTGEVLWKFENPSLIERDEAVDVVDTGAIVDLDNDGENEVILVWSGLGVYAYDFHEGVSGKRIYWGTARGNSLQRGSSLAVDQDSDCLSDYSEHFYETDAAEKDTDHDFLPDGYEISCLYTSPTSIDSDNNGINDGDEDFDGDGLTNKKEFRRHTNPFIFDSDTDGIKDKFDFFPYLNDYIVYSKILGITSLFGFLLYSYKNYKKKGRVYKIVNYIYSKICKFIKKGKIFFHKASDDVFYFLLVNKGLIIAKSILAFILSSIIIGPFFIPSWKERMYLKNTEAHITLNETGSNINYGYIDNTGECVGKYWFRTKDGTFYAIYYYTGSYPYRDFYNPGEGFTYSSGDLGLNIIEEIPPEDVKEIKAALRRPWFFTIRINSYKCSFLFNILYNTKDHKQKN</sequence>
<dbReference type="PANTHER" id="PTHR21419:SF23">
    <property type="entry name" value="PROTEIN DEFECTIVE IN EXINE FORMATION 1"/>
    <property type="match status" value="1"/>
</dbReference>
<dbReference type="GO" id="GO:0016020">
    <property type="term" value="C:membrane"/>
    <property type="evidence" value="ECO:0007669"/>
    <property type="project" value="UniProtKB-SubCell"/>
</dbReference>
<reference evidence="7" key="1">
    <citation type="journal article" date="2022" name="Nat. Microbiol.">
        <title>Unique mobile elements and scalable gene flow at the prokaryote-eukaryote boundary revealed by circularized Asgard archaea genomes.</title>
        <authorList>
            <person name="Wu F."/>
            <person name="Speth D.R."/>
            <person name="Philosof A."/>
            <person name="Cremiere A."/>
            <person name="Narayanan A."/>
            <person name="Barco R.A."/>
            <person name="Connon S.A."/>
            <person name="Amend J.P."/>
            <person name="Antoshechkin I.A."/>
            <person name="Orphan V.J."/>
        </authorList>
    </citation>
    <scope>NUCLEOTIDE SEQUENCE</scope>
    <source>
        <strain evidence="7">PR6</strain>
    </source>
</reference>
<dbReference type="InterPro" id="IPR028994">
    <property type="entry name" value="Integrin_alpha_N"/>
</dbReference>
<name>A0A9Y1FN19_9ARCH</name>
<accession>A0A9Y1FN19</accession>
<dbReference type="EMBL" id="CP084167">
    <property type="protein sequence ID" value="UJG42193.1"/>
    <property type="molecule type" value="Genomic_DNA"/>
</dbReference>
<dbReference type="InterPro" id="IPR028974">
    <property type="entry name" value="TSP_type-3_rpt"/>
</dbReference>
<keyword evidence="2 5" id="KW-0812">Transmembrane</keyword>
<evidence type="ECO:0000256" key="4">
    <source>
        <dbReference type="ARBA" id="ARBA00023136"/>
    </source>
</evidence>
<dbReference type="InterPro" id="IPR045232">
    <property type="entry name" value="FAM234"/>
</dbReference>
<keyword evidence="3 5" id="KW-1133">Transmembrane helix</keyword>
<evidence type="ECO:0000256" key="3">
    <source>
        <dbReference type="ARBA" id="ARBA00022989"/>
    </source>
</evidence>
<feature type="transmembrane region" description="Helical" evidence="5">
    <location>
        <begin position="667"/>
        <end position="687"/>
    </location>
</feature>
<organism evidence="7">
    <name type="scientific">Candidatus Heimdallarchaeum endolithica</name>
    <dbReference type="NCBI Taxonomy" id="2876572"/>
    <lineage>
        <taxon>Archaea</taxon>
        <taxon>Promethearchaeati</taxon>
        <taxon>Candidatus Heimdallarchaeota</taxon>
        <taxon>Candidatus Heimdallarchaeia (ex Rinke et al. 2021) (nom. nud.)</taxon>
        <taxon>Candidatus Heimdallarchaeales</taxon>
        <taxon>Candidatus Heimdallarchaeaceae</taxon>
        <taxon>Candidatus Heimdallarchaeum</taxon>
    </lineage>
</organism>
<comment type="subcellular location">
    <subcellularLocation>
        <location evidence="1">Membrane</location>
        <topology evidence="1">Single-pass membrane protein</topology>
    </subcellularLocation>
</comment>
<evidence type="ECO:0000256" key="1">
    <source>
        <dbReference type="ARBA" id="ARBA00004167"/>
    </source>
</evidence>
<evidence type="ECO:0000259" key="6">
    <source>
        <dbReference type="Pfam" id="PF13360"/>
    </source>
</evidence>
<dbReference type="SUPFAM" id="SSF69318">
    <property type="entry name" value="Integrin alpha N-terminal domain"/>
    <property type="match status" value="1"/>
</dbReference>
<dbReference type="Proteomes" id="UP001200513">
    <property type="component" value="Chromosome"/>
</dbReference>
<feature type="domain" description="Pyrrolo-quinoline quinone repeat" evidence="6">
    <location>
        <begin position="312"/>
        <end position="522"/>
    </location>
</feature>
<protein>
    <submittedName>
        <fullName evidence="7">PQQ-binding-like beta-propeller repeat protein</fullName>
    </submittedName>
</protein>
<dbReference type="InterPro" id="IPR018391">
    <property type="entry name" value="PQQ_b-propeller_rpt"/>
</dbReference>
<gene>
    <name evidence="7" type="ORF">K9W46_07200</name>
</gene>
<dbReference type="InterPro" id="IPR002372">
    <property type="entry name" value="PQQ_rpt_dom"/>
</dbReference>
<feature type="transmembrane region" description="Helical" evidence="5">
    <location>
        <begin position="598"/>
        <end position="618"/>
    </location>
</feature>
<dbReference type="Pfam" id="PF13360">
    <property type="entry name" value="PQQ_2"/>
    <property type="match status" value="1"/>
</dbReference>
<dbReference type="GO" id="GO:0005509">
    <property type="term" value="F:calcium ion binding"/>
    <property type="evidence" value="ECO:0007669"/>
    <property type="project" value="InterPro"/>
</dbReference>
<dbReference type="Gene3D" id="2.130.10.10">
    <property type="entry name" value="YVTN repeat-like/Quinoprotein amine dehydrogenase"/>
    <property type="match status" value="1"/>
</dbReference>
<dbReference type="SMART" id="SM00564">
    <property type="entry name" value="PQQ"/>
    <property type="match status" value="5"/>
</dbReference>
<proteinExistence type="predicted"/>
<evidence type="ECO:0000256" key="2">
    <source>
        <dbReference type="ARBA" id="ARBA00022692"/>
    </source>
</evidence>
<dbReference type="PANTHER" id="PTHR21419">
    <property type="match status" value="1"/>
</dbReference>
<dbReference type="AlphaFoldDB" id="A0A9Y1FN19"/>
<dbReference type="InterPro" id="IPR015943">
    <property type="entry name" value="WD40/YVTN_repeat-like_dom_sf"/>
</dbReference>